<keyword evidence="3 7" id="KW-0963">Cytoplasm</keyword>
<dbReference type="Pfam" id="PF00206">
    <property type="entry name" value="Lyase_1"/>
    <property type="match status" value="1"/>
</dbReference>
<sequence length="460" mass="50645">MSLWGGRFSEPTDEDLKKLNDSIGFDNRLYRQDILGSIAYAQAIRDAGVITADECAQIITGLEKVLAEFEQGLFTLVEGDEDIHTAVERRLTELVGPVGGKLHTGRSRNDQIATDMRLWTIDAIGTLDEQLDMLQTALIGVASQHTDTLMPGYTHMQPAQPIVAAHWLMSFFWMIGRDRERLQDAKRRASVSPLGAGALAGNPFAIDRDTLAKQLGLSSYSHNSLDAVSDRDYVVDVLYAAAMLGAHLSRLGEDVIYYSNPLFGYLTLNDRYSTGSSLMPQKRNADPMELARGKAGRLLGNLTGLLGTLKGLPTGYNKDLQEDKEALFDSFDTVMTILPVVTAIVSTLKINADKMYAALTDDMLATELADYLVNKGMTFREAHHIVGEVVRESERQKVGIRSLSMDAYQAISDKFEPDLYEALQFEKAVARKAAAGGTAPEAVRQQITAAKAWQQSFNQE</sequence>
<reference evidence="10 11" key="1">
    <citation type="submission" date="2020-02" db="EMBL/GenBank/DDBJ databases">
        <authorList>
            <person name="Zheng R.K."/>
            <person name="Sun C.M."/>
        </authorList>
    </citation>
    <scope>NUCLEOTIDE SEQUENCE [LARGE SCALE GENOMIC DNA]</scope>
    <source>
        <strain evidence="11">rifampicinis</strain>
    </source>
</reference>
<dbReference type="InterPro" id="IPR024083">
    <property type="entry name" value="Fumarase/histidase_N"/>
</dbReference>
<dbReference type="PANTHER" id="PTHR43814:SF1">
    <property type="entry name" value="ARGININOSUCCINATE LYASE"/>
    <property type="match status" value="1"/>
</dbReference>
<evidence type="ECO:0000256" key="1">
    <source>
        <dbReference type="ARBA" id="ARBA00004941"/>
    </source>
</evidence>
<dbReference type="InterPro" id="IPR000362">
    <property type="entry name" value="Fumarate_lyase_fam"/>
</dbReference>
<dbReference type="SUPFAM" id="SSF48557">
    <property type="entry name" value="L-aspartase-like"/>
    <property type="match status" value="1"/>
</dbReference>
<protein>
    <recommendedName>
        <fullName evidence="2 7">Argininosuccinate lyase</fullName>
        <shortName evidence="7">ASAL</shortName>
        <ecNumber evidence="2 7">4.3.2.1</ecNumber>
    </recommendedName>
    <alternativeName>
        <fullName evidence="7">Arginosuccinase</fullName>
    </alternativeName>
</protein>
<dbReference type="EC" id="4.3.2.1" evidence="2 7"/>
<dbReference type="HAMAP" id="MF_00006">
    <property type="entry name" value="Arg_succ_lyase"/>
    <property type="match status" value="1"/>
</dbReference>
<keyword evidence="11" id="KW-1185">Reference proteome</keyword>
<dbReference type="InterPro" id="IPR022761">
    <property type="entry name" value="Fumarate_lyase_N"/>
</dbReference>
<comment type="pathway">
    <text evidence="1 7">Amino-acid biosynthesis; L-arginine biosynthesis; L-arginine from L-ornithine and carbamoyl phosphate: step 3/3.</text>
</comment>
<dbReference type="PANTHER" id="PTHR43814">
    <property type="entry name" value="ARGININOSUCCINATE LYASE"/>
    <property type="match status" value="1"/>
</dbReference>
<keyword evidence="6 7" id="KW-0456">Lyase</keyword>
<feature type="domain" description="Argininosuccinate lyase C-terminal" evidence="9">
    <location>
        <begin position="363"/>
        <end position="430"/>
    </location>
</feature>
<dbReference type="AlphaFoldDB" id="A0A7S8E5Z1"/>
<dbReference type="EMBL" id="CP062983">
    <property type="protein sequence ID" value="QPC80996.1"/>
    <property type="molecule type" value="Genomic_DNA"/>
</dbReference>
<dbReference type="FunFam" id="1.20.200.10:FF:000015">
    <property type="entry name" value="argininosuccinate lyase isoform X2"/>
    <property type="match status" value="1"/>
</dbReference>
<gene>
    <name evidence="7 10" type="primary">argH</name>
    <name evidence="10" type="ORF">G4Y79_14925</name>
</gene>
<dbReference type="Gene3D" id="1.10.275.10">
    <property type="entry name" value="Fumarase/aspartase (N-terminal domain)"/>
    <property type="match status" value="1"/>
</dbReference>
<dbReference type="InterPro" id="IPR008948">
    <property type="entry name" value="L-Aspartase-like"/>
</dbReference>
<evidence type="ECO:0000256" key="3">
    <source>
        <dbReference type="ARBA" id="ARBA00022490"/>
    </source>
</evidence>
<dbReference type="Gene3D" id="1.10.40.30">
    <property type="entry name" value="Fumarase/aspartase (C-terminal domain)"/>
    <property type="match status" value="1"/>
</dbReference>
<evidence type="ECO:0000259" key="8">
    <source>
        <dbReference type="Pfam" id="PF00206"/>
    </source>
</evidence>
<evidence type="ECO:0000256" key="2">
    <source>
        <dbReference type="ARBA" id="ARBA00012338"/>
    </source>
</evidence>
<dbReference type="GO" id="GO:0042450">
    <property type="term" value="P:L-arginine biosynthetic process via ornithine"/>
    <property type="evidence" value="ECO:0007669"/>
    <property type="project" value="UniProtKB-UniRule"/>
</dbReference>
<dbReference type="FunFam" id="1.10.275.10:FF:000002">
    <property type="entry name" value="Argininosuccinate lyase"/>
    <property type="match status" value="1"/>
</dbReference>
<evidence type="ECO:0000313" key="10">
    <source>
        <dbReference type="EMBL" id="QPC80996.1"/>
    </source>
</evidence>
<dbReference type="PRINTS" id="PR00149">
    <property type="entry name" value="FUMRATELYASE"/>
</dbReference>
<dbReference type="GO" id="GO:0005829">
    <property type="term" value="C:cytosol"/>
    <property type="evidence" value="ECO:0007669"/>
    <property type="project" value="TreeGrafter"/>
</dbReference>
<dbReference type="PRINTS" id="PR00145">
    <property type="entry name" value="ARGSUCLYASE"/>
</dbReference>
<dbReference type="FunFam" id="1.10.40.30:FF:000001">
    <property type="entry name" value="Argininosuccinate lyase"/>
    <property type="match status" value="1"/>
</dbReference>
<name>A0A7S8E5Z1_9CHLR</name>
<dbReference type="Gene3D" id="1.20.200.10">
    <property type="entry name" value="Fumarase/aspartase (Central domain)"/>
    <property type="match status" value="1"/>
</dbReference>
<dbReference type="KEGG" id="pmet:G4Y79_14925"/>
<feature type="domain" description="Fumarate lyase N-terminal" evidence="8">
    <location>
        <begin position="6"/>
        <end position="300"/>
    </location>
</feature>
<dbReference type="GO" id="GO:0004056">
    <property type="term" value="F:argininosuccinate lyase activity"/>
    <property type="evidence" value="ECO:0007669"/>
    <property type="project" value="UniProtKB-UniRule"/>
</dbReference>
<dbReference type="Proteomes" id="UP000594468">
    <property type="component" value="Chromosome"/>
</dbReference>
<comment type="catalytic activity">
    <reaction evidence="7">
        <text>2-(N(omega)-L-arginino)succinate = fumarate + L-arginine</text>
        <dbReference type="Rhea" id="RHEA:24020"/>
        <dbReference type="ChEBI" id="CHEBI:29806"/>
        <dbReference type="ChEBI" id="CHEBI:32682"/>
        <dbReference type="ChEBI" id="CHEBI:57472"/>
        <dbReference type="EC" id="4.3.2.1"/>
    </reaction>
</comment>
<dbReference type="Pfam" id="PF14698">
    <property type="entry name" value="ASL_C2"/>
    <property type="match status" value="1"/>
</dbReference>
<keyword evidence="5 7" id="KW-0028">Amino-acid biosynthesis</keyword>
<evidence type="ECO:0000313" key="11">
    <source>
        <dbReference type="Proteomes" id="UP000594468"/>
    </source>
</evidence>
<comment type="subcellular location">
    <subcellularLocation>
        <location evidence="7">Cytoplasm</location>
    </subcellularLocation>
</comment>
<dbReference type="PROSITE" id="PS00163">
    <property type="entry name" value="FUMARATE_LYASES"/>
    <property type="match status" value="1"/>
</dbReference>
<evidence type="ECO:0000256" key="4">
    <source>
        <dbReference type="ARBA" id="ARBA00022571"/>
    </source>
</evidence>
<dbReference type="CDD" id="cd01359">
    <property type="entry name" value="Argininosuccinate_lyase"/>
    <property type="match status" value="1"/>
</dbReference>
<keyword evidence="4 7" id="KW-0055">Arginine biosynthesis</keyword>
<evidence type="ECO:0000256" key="7">
    <source>
        <dbReference type="HAMAP-Rule" id="MF_00006"/>
    </source>
</evidence>
<proteinExistence type="inferred from homology"/>
<evidence type="ECO:0000256" key="5">
    <source>
        <dbReference type="ARBA" id="ARBA00022605"/>
    </source>
</evidence>
<dbReference type="RefSeq" id="WP_195169069.1">
    <property type="nucleotide sequence ID" value="NZ_CP062983.1"/>
</dbReference>
<comment type="similarity">
    <text evidence="7">Belongs to the lyase 1 family. Argininosuccinate lyase subfamily.</text>
</comment>
<evidence type="ECO:0000259" key="9">
    <source>
        <dbReference type="Pfam" id="PF14698"/>
    </source>
</evidence>
<organism evidence="10 11">
    <name type="scientific">Phototrophicus methaneseepsis</name>
    <dbReference type="NCBI Taxonomy" id="2710758"/>
    <lineage>
        <taxon>Bacteria</taxon>
        <taxon>Bacillati</taxon>
        <taxon>Chloroflexota</taxon>
        <taxon>Candidatus Thermofontia</taxon>
        <taxon>Phototrophicales</taxon>
        <taxon>Phototrophicaceae</taxon>
        <taxon>Phototrophicus</taxon>
    </lineage>
</organism>
<dbReference type="UniPathway" id="UPA00068">
    <property type="reaction ID" value="UER00114"/>
</dbReference>
<accession>A0A7S8E5Z1</accession>
<dbReference type="InterPro" id="IPR029419">
    <property type="entry name" value="Arg_succ_lyase_C"/>
</dbReference>
<dbReference type="NCBIfam" id="TIGR00838">
    <property type="entry name" value="argH"/>
    <property type="match status" value="1"/>
</dbReference>
<dbReference type="InterPro" id="IPR009049">
    <property type="entry name" value="Argininosuccinate_lyase"/>
</dbReference>
<dbReference type="InterPro" id="IPR020557">
    <property type="entry name" value="Fumarate_lyase_CS"/>
</dbReference>
<evidence type="ECO:0000256" key="6">
    <source>
        <dbReference type="ARBA" id="ARBA00023239"/>
    </source>
</evidence>